<evidence type="ECO:0008006" key="6">
    <source>
        <dbReference type="Google" id="ProtNLM"/>
    </source>
</evidence>
<dbReference type="AlphaFoldDB" id="A0A239MFL2"/>
<keyword evidence="4" id="KW-1185">Reference proteome</keyword>
<dbReference type="InterPro" id="IPR036777">
    <property type="entry name" value="Channel_Tsx-like_sf"/>
</dbReference>
<name>A0A239MFL2_9PSED</name>
<dbReference type="Proteomes" id="UP000199693">
    <property type="component" value="Unassembled WGS sequence"/>
</dbReference>
<dbReference type="Proteomes" id="UP000198309">
    <property type="component" value="Unassembled WGS sequence"/>
</dbReference>
<dbReference type="GO" id="GO:0009279">
    <property type="term" value="C:cell outer membrane"/>
    <property type="evidence" value="ECO:0007669"/>
    <property type="project" value="InterPro"/>
</dbReference>
<evidence type="ECO:0000256" key="1">
    <source>
        <dbReference type="SAM" id="MobiDB-lite"/>
    </source>
</evidence>
<dbReference type="EMBL" id="FNEC01000020">
    <property type="protein sequence ID" value="SDJ65649.1"/>
    <property type="molecule type" value="Genomic_DNA"/>
</dbReference>
<evidence type="ECO:0000313" key="4">
    <source>
        <dbReference type="Proteomes" id="UP000198309"/>
    </source>
</evidence>
<evidence type="ECO:0000313" key="5">
    <source>
        <dbReference type="Proteomes" id="UP000199693"/>
    </source>
</evidence>
<organism evidence="2 5">
    <name type="scientific">Pseudomonas delhiensis</name>
    <dbReference type="NCBI Taxonomy" id="366289"/>
    <lineage>
        <taxon>Bacteria</taxon>
        <taxon>Pseudomonadati</taxon>
        <taxon>Pseudomonadota</taxon>
        <taxon>Gammaproteobacteria</taxon>
        <taxon>Pseudomonadales</taxon>
        <taxon>Pseudomonadaceae</taxon>
        <taxon>Pseudomonas</taxon>
    </lineage>
</organism>
<reference evidence="3 4" key="2">
    <citation type="submission" date="2017-06" db="EMBL/GenBank/DDBJ databases">
        <authorList>
            <person name="Varghese N."/>
            <person name="Submissions S."/>
        </authorList>
    </citation>
    <scope>NUCLEOTIDE SEQUENCE [LARGE SCALE GENOMIC DNA]</scope>
    <source>
        <strain evidence="3 4">RLD-1</strain>
    </source>
</reference>
<accession>A0A239MFL2</accession>
<evidence type="ECO:0000313" key="2">
    <source>
        <dbReference type="EMBL" id="SDJ65649.1"/>
    </source>
</evidence>
<gene>
    <name evidence="2" type="ORF">SAMN05216189_102090</name>
    <name evidence="3" type="ORF">SAMN06295949_12614</name>
</gene>
<feature type="region of interest" description="Disordered" evidence="1">
    <location>
        <begin position="1"/>
        <end position="22"/>
    </location>
</feature>
<reference evidence="2 5" key="1">
    <citation type="submission" date="2016-10" db="EMBL/GenBank/DDBJ databases">
        <authorList>
            <person name="de Groot N.N."/>
        </authorList>
    </citation>
    <scope>NUCLEOTIDE SEQUENCE [LARGE SCALE GENOMIC DNA]</scope>
    <source>
        <strain evidence="2 5">CCM 7361</strain>
    </source>
</reference>
<dbReference type="RefSeq" id="WP_089393576.1">
    <property type="nucleotide sequence ID" value="NZ_FNEC01000020.1"/>
</dbReference>
<dbReference type="EMBL" id="FZPC01000026">
    <property type="protein sequence ID" value="SNT41495.1"/>
    <property type="molecule type" value="Genomic_DNA"/>
</dbReference>
<evidence type="ECO:0000313" key="3">
    <source>
        <dbReference type="EMBL" id="SNT41495.1"/>
    </source>
</evidence>
<proteinExistence type="predicted"/>
<dbReference type="SUPFAM" id="SSF111364">
    <property type="entry name" value="Tsx-like channel"/>
    <property type="match status" value="1"/>
</dbReference>
<sequence>MFRPVSSVPAPSAVRHHPRTSRRLSSGSRIALSAALLAGLPLDAAVADDDRFFEWTSNTLGFRYGQQFTNPNNPDKFAKRIYSFSHADGYRYGSNFFHLDVFLSDSRDPRKGTDHGGSEVYAVYRHQLYASRVFDLPLGKGLVKDHALTFGFDASRNNNLASAKKRALVIGPTVKFNGAGVLDLSLMYYREKNHFGVPGARHPDHTFDGTYMVNLTWLKPFQLGERMAKFQGFLNHVGEKGEDYNDKDTAAETLVRTSLMVAALPGARRQPNLWLGVGYEYWHNKFGVDGGTGSRTSTPTVNLEFSF</sequence>
<protein>
    <recommendedName>
        <fullName evidence="6">Nucleoside-specific outer membrane channel protein Tsx</fullName>
    </recommendedName>
</protein>
<dbReference type="Gene3D" id="2.40.230.20">
    <property type="entry name" value="Nucleoside-specific channel-forming protein, Tsx-like"/>
    <property type="match status" value="1"/>
</dbReference>